<evidence type="ECO:0000259" key="8">
    <source>
        <dbReference type="Pfam" id="PF02687"/>
    </source>
</evidence>
<dbReference type="Pfam" id="PF02687">
    <property type="entry name" value="FtsX"/>
    <property type="match status" value="1"/>
</dbReference>
<feature type="transmembrane region" description="Helical" evidence="7">
    <location>
        <begin position="373"/>
        <end position="393"/>
    </location>
</feature>
<reference evidence="11" key="1">
    <citation type="submission" date="2017-10" db="EMBL/GenBank/DDBJ databases">
        <authorList>
            <person name="Gaisin V.A."/>
            <person name="Rysina M.S."/>
            <person name="Grouzdev D.S."/>
        </authorList>
    </citation>
    <scope>NUCLEOTIDE SEQUENCE [LARGE SCALE GENOMIC DNA]</scope>
    <source>
        <strain evidence="11">V1</strain>
    </source>
</reference>
<proteinExistence type="inferred from homology"/>
<evidence type="ECO:0000256" key="2">
    <source>
        <dbReference type="ARBA" id="ARBA00022475"/>
    </source>
</evidence>
<organism evidence="10 11">
    <name type="scientific">Prosthecochloris marina</name>
    <dbReference type="NCBI Taxonomy" id="2017681"/>
    <lineage>
        <taxon>Bacteria</taxon>
        <taxon>Pseudomonadati</taxon>
        <taxon>Chlorobiota</taxon>
        <taxon>Chlorobiia</taxon>
        <taxon>Chlorobiales</taxon>
        <taxon>Chlorobiaceae</taxon>
        <taxon>Prosthecochloris</taxon>
    </lineage>
</organism>
<feature type="domain" description="ABC3 transporter permease C-terminal" evidence="8">
    <location>
        <begin position="289"/>
        <end position="400"/>
    </location>
</feature>
<dbReference type="GO" id="GO:0022857">
    <property type="term" value="F:transmembrane transporter activity"/>
    <property type="evidence" value="ECO:0007669"/>
    <property type="project" value="TreeGrafter"/>
</dbReference>
<keyword evidence="4 7" id="KW-1133">Transmembrane helix</keyword>
<keyword evidence="11" id="KW-1185">Reference proteome</keyword>
<evidence type="ECO:0000256" key="4">
    <source>
        <dbReference type="ARBA" id="ARBA00022989"/>
    </source>
</evidence>
<evidence type="ECO:0000256" key="6">
    <source>
        <dbReference type="ARBA" id="ARBA00038076"/>
    </source>
</evidence>
<evidence type="ECO:0000256" key="5">
    <source>
        <dbReference type="ARBA" id="ARBA00023136"/>
    </source>
</evidence>
<dbReference type="InterPro" id="IPR003838">
    <property type="entry name" value="ABC3_permease_C"/>
</dbReference>
<evidence type="ECO:0000256" key="3">
    <source>
        <dbReference type="ARBA" id="ARBA00022692"/>
    </source>
</evidence>
<dbReference type="Proteomes" id="UP000246278">
    <property type="component" value="Unassembled WGS sequence"/>
</dbReference>
<feature type="transmembrane region" description="Helical" evidence="7">
    <location>
        <begin position="286"/>
        <end position="311"/>
    </location>
</feature>
<dbReference type="GO" id="GO:0005886">
    <property type="term" value="C:plasma membrane"/>
    <property type="evidence" value="ECO:0007669"/>
    <property type="project" value="UniProtKB-SubCell"/>
</dbReference>
<evidence type="ECO:0000259" key="9">
    <source>
        <dbReference type="Pfam" id="PF12704"/>
    </source>
</evidence>
<feature type="transmembrane region" description="Helical" evidence="7">
    <location>
        <begin position="339"/>
        <end position="367"/>
    </location>
</feature>
<dbReference type="PANTHER" id="PTHR30572:SF4">
    <property type="entry name" value="ABC TRANSPORTER PERMEASE YTRF"/>
    <property type="match status" value="1"/>
</dbReference>
<evidence type="ECO:0000256" key="1">
    <source>
        <dbReference type="ARBA" id="ARBA00004651"/>
    </source>
</evidence>
<dbReference type="PANTHER" id="PTHR30572">
    <property type="entry name" value="MEMBRANE COMPONENT OF TRANSPORTER-RELATED"/>
    <property type="match status" value="1"/>
</dbReference>
<dbReference type="Pfam" id="PF12704">
    <property type="entry name" value="MacB_PCD"/>
    <property type="match status" value="1"/>
</dbReference>
<protein>
    <submittedName>
        <fullName evidence="10">ABC transporter</fullName>
    </submittedName>
</protein>
<keyword evidence="2" id="KW-1003">Cell membrane</keyword>
<dbReference type="OrthoDB" id="9769100at2"/>
<dbReference type="InterPro" id="IPR050250">
    <property type="entry name" value="Macrolide_Exporter_MacB"/>
</dbReference>
<gene>
    <name evidence="10" type="ORF">CR164_06580</name>
</gene>
<dbReference type="InterPro" id="IPR025857">
    <property type="entry name" value="MacB_PCD"/>
</dbReference>
<evidence type="ECO:0000256" key="7">
    <source>
        <dbReference type="SAM" id="Phobius"/>
    </source>
</evidence>
<dbReference type="AlphaFoldDB" id="A0A317T5I2"/>
<accession>A0A317T5I2</accession>
<dbReference type="EMBL" id="PDNZ01000004">
    <property type="protein sequence ID" value="PWW82009.1"/>
    <property type="molecule type" value="Genomic_DNA"/>
</dbReference>
<keyword evidence="5 7" id="KW-0472">Membrane</keyword>
<dbReference type="RefSeq" id="WP_110023143.1">
    <property type="nucleotide sequence ID" value="NZ_PDNZ01000004.1"/>
</dbReference>
<keyword evidence="3 7" id="KW-0812">Transmembrane</keyword>
<evidence type="ECO:0000313" key="11">
    <source>
        <dbReference type="Proteomes" id="UP000246278"/>
    </source>
</evidence>
<comment type="similarity">
    <text evidence="6">Belongs to the ABC-4 integral membrane protein family.</text>
</comment>
<feature type="domain" description="MacB-like periplasmic core" evidence="9">
    <location>
        <begin position="21"/>
        <end position="243"/>
    </location>
</feature>
<evidence type="ECO:0000313" key="10">
    <source>
        <dbReference type="EMBL" id="PWW82009.1"/>
    </source>
</evidence>
<name>A0A317T5I2_9CHLB</name>
<feature type="transmembrane region" description="Helical" evidence="7">
    <location>
        <begin position="21"/>
        <end position="42"/>
    </location>
</feature>
<comment type="subcellular location">
    <subcellularLocation>
        <location evidence="1">Cell membrane</location>
        <topology evidence="1">Multi-pass membrane protein</topology>
    </subcellularLocation>
</comment>
<comment type="caution">
    <text evidence="10">The sequence shown here is derived from an EMBL/GenBank/DDBJ whole genome shotgun (WGS) entry which is preliminary data.</text>
</comment>
<sequence length="410" mass="44291">MKLRETVLQATYSLQANKLRSWLTTMGVAVGVFSIIAVMTALQAVDRSVASGLSSLGSNTFEIQKYPATFFGGHGRSRFINRPDITYDEGLAFKKLMRGKAKNIGIQVSSSGNLATYENLSTNPDVLLFGADVNFASANGFDIETGRNLVENDILYSRNVALIGHDLLNTLFPTGENPVGKSIKVNGKVCRIVGVFTKKGAAFGESQDNLVIIPITRYLAHINVKRSISITIEAFSQKEYQATIDRAIGAMRVARGLTIEKPNNFELRTNEALVDSFRDFQRTISIGAFIISFMALVTAGVGIMNIMLVSVTERTREIGIRKSIGAPRTSIMRQFLLEALFLSLTGGLIGILAGASAGNIVAIAFNIPPILPVAWVIISIAVCSGIGISFGIFPAYKAAMLDPVDALRSR</sequence>